<dbReference type="Pfam" id="PF00158">
    <property type="entry name" value="Sigma54_activat"/>
    <property type="match status" value="1"/>
</dbReference>
<keyword evidence="4" id="KW-0805">Transcription regulation</keyword>
<dbReference type="GO" id="GO:0005524">
    <property type="term" value="F:ATP binding"/>
    <property type="evidence" value="ECO:0007669"/>
    <property type="project" value="UniProtKB-KW"/>
</dbReference>
<dbReference type="SUPFAM" id="SSF52172">
    <property type="entry name" value="CheY-like"/>
    <property type="match status" value="1"/>
</dbReference>
<dbReference type="InterPro" id="IPR025943">
    <property type="entry name" value="Sigma_54_int_dom_ATP-bd_2"/>
</dbReference>
<dbReference type="GO" id="GO:0006355">
    <property type="term" value="P:regulation of DNA-templated transcription"/>
    <property type="evidence" value="ECO:0007669"/>
    <property type="project" value="InterPro"/>
</dbReference>
<reference evidence="8" key="1">
    <citation type="submission" date="2018-05" db="EMBL/GenBank/DDBJ databases">
        <authorList>
            <person name="Lanie J.A."/>
            <person name="Ng W.-L."/>
            <person name="Kazmierczak K.M."/>
            <person name="Andrzejewski T.M."/>
            <person name="Davidsen T.M."/>
            <person name="Wayne K.J."/>
            <person name="Tettelin H."/>
            <person name="Glass J.I."/>
            <person name="Rusch D."/>
            <person name="Podicherti R."/>
            <person name="Tsui H.-C.T."/>
            <person name="Winkler M.E."/>
        </authorList>
    </citation>
    <scope>NUCLEOTIDE SEQUENCE</scope>
</reference>
<dbReference type="EMBL" id="UINC01080438">
    <property type="protein sequence ID" value="SVC23371.1"/>
    <property type="molecule type" value="Genomic_DNA"/>
</dbReference>
<dbReference type="SMART" id="SM00448">
    <property type="entry name" value="REC"/>
    <property type="match status" value="1"/>
</dbReference>
<evidence type="ECO:0000256" key="3">
    <source>
        <dbReference type="ARBA" id="ARBA00022840"/>
    </source>
</evidence>
<feature type="non-terminal residue" evidence="8">
    <location>
        <position position="291"/>
    </location>
</feature>
<dbReference type="PROSITE" id="PS50045">
    <property type="entry name" value="SIGMA54_INTERACT_4"/>
    <property type="match status" value="1"/>
</dbReference>
<evidence type="ECO:0000259" key="6">
    <source>
        <dbReference type="PROSITE" id="PS50045"/>
    </source>
</evidence>
<evidence type="ECO:0000313" key="8">
    <source>
        <dbReference type="EMBL" id="SVC23371.1"/>
    </source>
</evidence>
<dbReference type="Gene3D" id="3.40.50.2300">
    <property type="match status" value="1"/>
</dbReference>
<dbReference type="InterPro" id="IPR001789">
    <property type="entry name" value="Sig_transdc_resp-reg_receiver"/>
</dbReference>
<proteinExistence type="predicted"/>
<protein>
    <recommendedName>
        <fullName evidence="9">Response regulatory domain-containing protein</fullName>
    </recommendedName>
</protein>
<name>A0A382KL18_9ZZZZ</name>
<organism evidence="8">
    <name type="scientific">marine metagenome</name>
    <dbReference type="NCBI Taxonomy" id="408172"/>
    <lineage>
        <taxon>unclassified sequences</taxon>
        <taxon>metagenomes</taxon>
        <taxon>ecological metagenomes</taxon>
    </lineage>
</organism>
<dbReference type="InterPro" id="IPR027417">
    <property type="entry name" value="P-loop_NTPase"/>
</dbReference>
<sequence>MKRILIVDDEKDIRDNIKAILADQSYLSETAESSDQALYLIEQNQFDLIILDVWLNDSKLDGMQLLNEIKNKHSETPIIIISGHGNIEMAVQAIKDGAHEFIEKPFNSERLLLSVSRSIEMAEIKYENQKLKEKEIYNYKFIGISPQIQKIRQLIDKVAPSSSRVLIYGESGTGKDLVAREIHKQSKYSDGPFIVINAAILEPEGIESDLFGFENGKDEVTAGLFEKSHNGTLFIDEVGEMPLQTQAKILRVLTDQSFTRVGGDKSISIDSRIICSSTRDLNYLIEEGSFR</sequence>
<dbReference type="InterPro" id="IPR003593">
    <property type="entry name" value="AAA+_ATPase"/>
</dbReference>
<dbReference type="PROSITE" id="PS00675">
    <property type="entry name" value="SIGMA54_INTERACT_1"/>
    <property type="match status" value="1"/>
</dbReference>
<dbReference type="PANTHER" id="PTHR32071:SF17">
    <property type="entry name" value="TRANSCRIPTIONAL REGULATOR (NTRC FAMILY)"/>
    <property type="match status" value="1"/>
</dbReference>
<dbReference type="CDD" id="cd00009">
    <property type="entry name" value="AAA"/>
    <property type="match status" value="1"/>
</dbReference>
<dbReference type="InterPro" id="IPR011006">
    <property type="entry name" value="CheY-like_superfamily"/>
</dbReference>
<dbReference type="InterPro" id="IPR002078">
    <property type="entry name" value="Sigma_54_int"/>
</dbReference>
<evidence type="ECO:0000256" key="1">
    <source>
        <dbReference type="ARBA" id="ARBA00022553"/>
    </source>
</evidence>
<gene>
    <name evidence="8" type="ORF">METZ01_LOCUS276225</name>
</gene>
<dbReference type="GO" id="GO:0000160">
    <property type="term" value="P:phosphorelay signal transduction system"/>
    <property type="evidence" value="ECO:0007669"/>
    <property type="project" value="InterPro"/>
</dbReference>
<keyword evidence="5" id="KW-0804">Transcription</keyword>
<dbReference type="FunFam" id="3.40.50.2300:FF:000018">
    <property type="entry name" value="DNA-binding transcriptional regulator NtrC"/>
    <property type="match status" value="1"/>
</dbReference>
<accession>A0A382KL18</accession>
<evidence type="ECO:0000256" key="5">
    <source>
        <dbReference type="ARBA" id="ARBA00023163"/>
    </source>
</evidence>
<dbReference type="AlphaFoldDB" id="A0A382KL18"/>
<evidence type="ECO:0000256" key="2">
    <source>
        <dbReference type="ARBA" id="ARBA00022741"/>
    </source>
</evidence>
<feature type="domain" description="Sigma-54 factor interaction" evidence="6">
    <location>
        <begin position="141"/>
        <end position="291"/>
    </location>
</feature>
<dbReference type="PROSITE" id="PS50110">
    <property type="entry name" value="RESPONSE_REGULATORY"/>
    <property type="match status" value="1"/>
</dbReference>
<dbReference type="Pfam" id="PF00072">
    <property type="entry name" value="Response_reg"/>
    <property type="match status" value="1"/>
</dbReference>
<keyword evidence="3" id="KW-0067">ATP-binding</keyword>
<evidence type="ECO:0000259" key="7">
    <source>
        <dbReference type="PROSITE" id="PS50110"/>
    </source>
</evidence>
<keyword evidence="2" id="KW-0547">Nucleotide-binding</keyword>
<evidence type="ECO:0000256" key="4">
    <source>
        <dbReference type="ARBA" id="ARBA00023015"/>
    </source>
</evidence>
<keyword evidence="1" id="KW-0597">Phosphoprotein</keyword>
<feature type="domain" description="Response regulatory" evidence="7">
    <location>
        <begin position="3"/>
        <end position="119"/>
    </location>
</feature>
<dbReference type="Gene3D" id="3.40.50.300">
    <property type="entry name" value="P-loop containing nucleotide triphosphate hydrolases"/>
    <property type="match status" value="1"/>
</dbReference>
<dbReference type="SUPFAM" id="SSF52540">
    <property type="entry name" value="P-loop containing nucleoside triphosphate hydrolases"/>
    <property type="match status" value="1"/>
</dbReference>
<dbReference type="SMART" id="SM00382">
    <property type="entry name" value="AAA"/>
    <property type="match status" value="1"/>
</dbReference>
<dbReference type="PROSITE" id="PS00676">
    <property type="entry name" value="SIGMA54_INTERACT_2"/>
    <property type="match status" value="1"/>
</dbReference>
<dbReference type="PANTHER" id="PTHR32071">
    <property type="entry name" value="TRANSCRIPTIONAL REGULATORY PROTEIN"/>
    <property type="match status" value="1"/>
</dbReference>
<evidence type="ECO:0008006" key="9">
    <source>
        <dbReference type="Google" id="ProtNLM"/>
    </source>
</evidence>
<dbReference type="InterPro" id="IPR025662">
    <property type="entry name" value="Sigma_54_int_dom_ATP-bd_1"/>
</dbReference>